<proteinExistence type="predicted"/>
<accession>A0ABW4EKS5</accession>
<evidence type="ECO:0000313" key="2">
    <source>
        <dbReference type="Proteomes" id="UP001597186"/>
    </source>
</evidence>
<name>A0ABW4EKS5_9RHOB</name>
<dbReference type="EMBL" id="JBHUDD010000125">
    <property type="protein sequence ID" value="MFD1510539.1"/>
    <property type="molecule type" value="Genomic_DNA"/>
</dbReference>
<dbReference type="Proteomes" id="UP001597186">
    <property type="component" value="Unassembled WGS sequence"/>
</dbReference>
<comment type="caution">
    <text evidence="1">The sequence shown here is derived from an EMBL/GenBank/DDBJ whole genome shotgun (WGS) entry which is preliminary data.</text>
</comment>
<protein>
    <submittedName>
        <fullName evidence="1">Uncharacterized protein</fullName>
    </submittedName>
</protein>
<keyword evidence="2" id="KW-1185">Reference proteome</keyword>
<sequence length="301" mass="33521">MSDIAVTNASHAKVCRDGALPQQVSTDTLRKTIAATSQAELKLELVNATEQRAAPVVTYYGLSFRIAQKAELKRVEEAFREILVSEAITRNSIGSFLADKRTQGPGREYASGLADYCLGIIIKERPDGESLTTPFSRYRELYGRALDTLKDFPRPLARLITCIIRFSLNHFENGGERTGYWELDLAIELLSNPGSASLARPHESVTRRPVCPIDHGTGRMLELSKHLTAQPRWSPILDDECRTLAQSDLLDVTDHQKALAIWAASAWRLGSTECALEPLTQIAEIYPFSRWASKYLEQAST</sequence>
<evidence type="ECO:0000313" key="1">
    <source>
        <dbReference type="EMBL" id="MFD1510539.1"/>
    </source>
</evidence>
<reference evidence="2" key="1">
    <citation type="journal article" date="2019" name="Int. J. Syst. Evol. Microbiol.">
        <title>The Global Catalogue of Microorganisms (GCM) 10K type strain sequencing project: providing services to taxonomists for standard genome sequencing and annotation.</title>
        <authorList>
            <consortium name="The Broad Institute Genomics Platform"/>
            <consortium name="The Broad Institute Genome Sequencing Center for Infectious Disease"/>
            <person name="Wu L."/>
            <person name="Ma J."/>
        </authorList>
    </citation>
    <scope>NUCLEOTIDE SEQUENCE [LARGE SCALE GENOMIC DNA]</scope>
    <source>
        <strain evidence="2">CGMCC 1.12477</strain>
    </source>
</reference>
<gene>
    <name evidence="1" type="ORF">ACFTOW_14200</name>
</gene>
<organism evidence="1 2">
    <name type="scientific">Lacimonas salitolerans</name>
    <dbReference type="NCBI Taxonomy" id="1323750"/>
    <lineage>
        <taxon>Bacteria</taxon>
        <taxon>Pseudomonadati</taxon>
        <taxon>Pseudomonadota</taxon>
        <taxon>Alphaproteobacteria</taxon>
        <taxon>Rhodobacterales</taxon>
        <taxon>Paracoccaceae</taxon>
        <taxon>Lacimonas</taxon>
    </lineage>
</organism>